<feature type="domain" description="NERD" evidence="1">
    <location>
        <begin position="37"/>
        <end position="147"/>
    </location>
</feature>
<dbReference type="InterPro" id="IPR011528">
    <property type="entry name" value="NERD"/>
</dbReference>
<proteinExistence type="predicted"/>
<evidence type="ECO:0000259" key="1">
    <source>
        <dbReference type="PROSITE" id="PS50965"/>
    </source>
</evidence>
<evidence type="ECO:0000313" key="3">
    <source>
        <dbReference type="Proteomes" id="UP001232343"/>
    </source>
</evidence>
<keyword evidence="3" id="KW-1185">Reference proteome</keyword>
<organism evidence="2 3">
    <name type="scientific">Lederbergia wuyishanensis</name>
    <dbReference type="NCBI Taxonomy" id="1347903"/>
    <lineage>
        <taxon>Bacteria</taxon>
        <taxon>Bacillati</taxon>
        <taxon>Bacillota</taxon>
        <taxon>Bacilli</taxon>
        <taxon>Bacillales</taxon>
        <taxon>Bacillaceae</taxon>
        <taxon>Lederbergia</taxon>
    </lineage>
</organism>
<dbReference type="EMBL" id="JAUSUO010000012">
    <property type="protein sequence ID" value="MDQ0344990.1"/>
    <property type="molecule type" value="Genomic_DNA"/>
</dbReference>
<gene>
    <name evidence="2" type="ORF">J2S14_003835</name>
</gene>
<dbReference type="Pfam" id="PF08378">
    <property type="entry name" value="NERD"/>
    <property type="match status" value="1"/>
</dbReference>
<dbReference type="PROSITE" id="PS50965">
    <property type="entry name" value="NERD"/>
    <property type="match status" value="1"/>
</dbReference>
<dbReference type="Proteomes" id="UP001232343">
    <property type="component" value="Unassembled WGS sequence"/>
</dbReference>
<comment type="caution">
    <text evidence="2">The sequence shown here is derived from an EMBL/GenBank/DDBJ whole genome shotgun (WGS) entry which is preliminary data.</text>
</comment>
<dbReference type="RefSeq" id="WP_244682996.1">
    <property type="nucleotide sequence ID" value="NZ_JALIRM010000014.1"/>
</dbReference>
<evidence type="ECO:0000313" key="2">
    <source>
        <dbReference type="EMBL" id="MDQ0344990.1"/>
    </source>
</evidence>
<protein>
    <submittedName>
        <fullName evidence="2">Recombinational DNA repair protein RecR</fullName>
    </submittedName>
</protein>
<accession>A0ABU0D9C0</accession>
<reference evidence="2 3" key="1">
    <citation type="submission" date="2023-07" db="EMBL/GenBank/DDBJ databases">
        <title>Genomic Encyclopedia of Type Strains, Phase IV (KMG-IV): sequencing the most valuable type-strain genomes for metagenomic binning, comparative biology and taxonomic classification.</title>
        <authorList>
            <person name="Goeker M."/>
        </authorList>
    </citation>
    <scope>NUCLEOTIDE SEQUENCE [LARGE SCALE GENOMIC DNA]</scope>
    <source>
        <strain evidence="2 3">DSM 27848</strain>
    </source>
</reference>
<sequence length="304" mass="35941">MAIKKRVESKELKVYRSLNSRQLLTSEKMNQLFNLEKGFEGELLFDELIDALSKEWLVLNELLLESNNTDFQIDSLILAEKTILVIEIKNYEGDYFIEDGKWYYINGTQIQNPVPRLERSEFLLRRLLQDHGYNIPAESYLVYVNPDFHLYNSPRNLPIIYPVQLNRFIDKLRRLPSKTNERHKTLAHKLISLHKEDSPFTRLPEYSYEKLRKGITCASCYSFNIESKKTLVVCKNCRGMENIDTAVLRSVEEFRLLFPDRKITTSDIYDWCKGLKTKETIQKILLKKYIQIGKTKSSYYIKKE</sequence>
<name>A0ABU0D9C0_9BACI</name>